<accession>A0AA36JGZ2</accession>
<gene>
    <name evidence="2" type="ORF">EVOR1521_LOCUS28100</name>
</gene>
<evidence type="ECO:0000256" key="1">
    <source>
        <dbReference type="SAM" id="MobiDB-lite"/>
    </source>
</evidence>
<comment type="caution">
    <text evidence="2">The sequence shown here is derived from an EMBL/GenBank/DDBJ whole genome shotgun (WGS) entry which is preliminary data.</text>
</comment>
<dbReference type="Proteomes" id="UP001178507">
    <property type="component" value="Unassembled WGS sequence"/>
</dbReference>
<name>A0AA36JGZ2_9DINO</name>
<keyword evidence="3" id="KW-1185">Reference proteome</keyword>
<evidence type="ECO:0000313" key="2">
    <source>
        <dbReference type="EMBL" id="CAJ1406037.1"/>
    </source>
</evidence>
<proteinExistence type="predicted"/>
<evidence type="ECO:0000313" key="3">
    <source>
        <dbReference type="Proteomes" id="UP001178507"/>
    </source>
</evidence>
<organism evidence="2 3">
    <name type="scientific">Effrenium voratum</name>
    <dbReference type="NCBI Taxonomy" id="2562239"/>
    <lineage>
        <taxon>Eukaryota</taxon>
        <taxon>Sar</taxon>
        <taxon>Alveolata</taxon>
        <taxon>Dinophyceae</taxon>
        <taxon>Suessiales</taxon>
        <taxon>Symbiodiniaceae</taxon>
        <taxon>Effrenium</taxon>
    </lineage>
</organism>
<dbReference type="AlphaFoldDB" id="A0AA36JGZ2"/>
<dbReference type="EMBL" id="CAUJNA010003614">
    <property type="protein sequence ID" value="CAJ1406037.1"/>
    <property type="molecule type" value="Genomic_DNA"/>
</dbReference>
<reference evidence="2" key="1">
    <citation type="submission" date="2023-08" db="EMBL/GenBank/DDBJ databases">
        <authorList>
            <person name="Chen Y."/>
            <person name="Shah S."/>
            <person name="Dougan E. K."/>
            <person name="Thang M."/>
            <person name="Chan C."/>
        </authorList>
    </citation>
    <scope>NUCLEOTIDE SEQUENCE</scope>
</reference>
<feature type="region of interest" description="Disordered" evidence="1">
    <location>
        <begin position="15"/>
        <end position="55"/>
    </location>
</feature>
<sequence>MVVRLALPNAIEVEEASPERISGQGSEKGSDQEVASQRSAEPVPQPTGSMLGRFRPSNVTRTKLHITGRGSVFGRRWSLGSVAESVFPERGRASTRSVGSNDARNRFEKGFTLVEEEELGIAFCTRAKMRRSKGPESELLQWLQWFSQKLSPSRHVANSTWHVTTSRQVSVLLKASALASFAWVMALVAMEPICINSADGTLFDRLARHSSNGLSVVAVLHFVNSLLYLTLGSARTFFDLGRA</sequence>
<feature type="compositionally biased region" description="Polar residues" evidence="1">
    <location>
        <begin position="23"/>
        <end position="39"/>
    </location>
</feature>
<protein>
    <submittedName>
        <fullName evidence="2">Uncharacterized protein</fullName>
    </submittedName>
</protein>